<proteinExistence type="predicted"/>
<dbReference type="AlphaFoldDB" id="A0A0A8ZRB6"/>
<organism evidence="1">
    <name type="scientific">Arundo donax</name>
    <name type="common">Giant reed</name>
    <name type="synonym">Donax arundinaceus</name>
    <dbReference type="NCBI Taxonomy" id="35708"/>
    <lineage>
        <taxon>Eukaryota</taxon>
        <taxon>Viridiplantae</taxon>
        <taxon>Streptophyta</taxon>
        <taxon>Embryophyta</taxon>
        <taxon>Tracheophyta</taxon>
        <taxon>Spermatophyta</taxon>
        <taxon>Magnoliopsida</taxon>
        <taxon>Liliopsida</taxon>
        <taxon>Poales</taxon>
        <taxon>Poaceae</taxon>
        <taxon>PACMAD clade</taxon>
        <taxon>Arundinoideae</taxon>
        <taxon>Arundineae</taxon>
        <taxon>Arundo</taxon>
    </lineage>
</organism>
<dbReference type="EMBL" id="GBRH01255941">
    <property type="protein sequence ID" value="JAD41954.1"/>
    <property type="molecule type" value="Transcribed_RNA"/>
</dbReference>
<accession>A0A0A8ZRB6</accession>
<reference evidence="1" key="1">
    <citation type="submission" date="2014-09" db="EMBL/GenBank/DDBJ databases">
        <authorList>
            <person name="Magalhaes I.L.F."/>
            <person name="Oliveira U."/>
            <person name="Santos F.R."/>
            <person name="Vidigal T.H.D.A."/>
            <person name="Brescovit A.D."/>
            <person name="Santos A.J."/>
        </authorList>
    </citation>
    <scope>NUCLEOTIDE SEQUENCE</scope>
    <source>
        <tissue evidence="1">Shoot tissue taken approximately 20 cm above the soil surface</tissue>
    </source>
</reference>
<name>A0A0A8ZRB6_ARUDO</name>
<evidence type="ECO:0000313" key="1">
    <source>
        <dbReference type="EMBL" id="JAD41954.1"/>
    </source>
</evidence>
<reference evidence="1" key="2">
    <citation type="journal article" date="2015" name="Data Brief">
        <title>Shoot transcriptome of the giant reed, Arundo donax.</title>
        <authorList>
            <person name="Barrero R.A."/>
            <person name="Guerrero F.D."/>
            <person name="Moolhuijzen P."/>
            <person name="Goolsby J.A."/>
            <person name="Tidwell J."/>
            <person name="Bellgard S.E."/>
            <person name="Bellgard M.I."/>
        </authorList>
    </citation>
    <scope>NUCLEOTIDE SEQUENCE</scope>
    <source>
        <tissue evidence="1">Shoot tissue taken approximately 20 cm above the soil surface</tissue>
    </source>
</reference>
<sequence length="45" mass="5451">MMCSLAKTPRQFQQRKLELFNVFIPQLLYIDEKFVSLNLKDLNYL</sequence>
<protein>
    <submittedName>
        <fullName evidence="1">Uncharacterized protein</fullName>
    </submittedName>
</protein>